<keyword evidence="1" id="KW-0472">Membrane</keyword>
<feature type="transmembrane region" description="Helical" evidence="1">
    <location>
        <begin position="85"/>
        <end position="106"/>
    </location>
</feature>
<dbReference type="RefSeq" id="WP_377130437.1">
    <property type="nucleotide sequence ID" value="NZ_JBHUHN010000001.1"/>
</dbReference>
<gene>
    <name evidence="2" type="ORF">ACFSYC_19000</name>
</gene>
<dbReference type="EMBL" id="JBHUON010000036">
    <property type="protein sequence ID" value="MFD2866792.1"/>
    <property type="molecule type" value="Genomic_DNA"/>
</dbReference>
<keyword evidence="1" id="KW-0812">Transmembrane</keyword>
<keyword evidence="3" id="KW-1185">Reference proteome</keyword>
<feature type="transmembrane region" description="Helical" evidence="1">
    <location>
        <begin position="52"/>
        <end position="73"/>
    </location>
</feature>
<protein>
    <recommendedName>
        <fullName evidence="4">Tic20 family protein</fullName>
    </recommendedName>
</protein>
<proteinExistence type="predicted"/>
<evidence type="ECO:0008006" key="4">
    <source>
        <dbReference type="Google" id="ProtNLM"/>
    </source>
</evidence>
<comment type="caution">
    <text evidence="2">The sequence shown here is derived from an EMBL/GenBank/DDBJ whole genome shotgun (WGS) entry which is preliminary data.</text>
</comment>
<keyword evidence="1" id="KW-1133">Transmembrane helix</keyword>
<name>A0ABW5XV06_9SPHI</name>
<evidence type="ECO:0000313" key="3">
    <source>
        <dbReference type="Proteomes" id="UP001597601"/>
    </source>
</evidence>
<sequence>MFKYLIKIILPPLFAFFAFALFVKYTPSFRSVNGMQDLGEYTTEGLIAYYKLFAPGQIAIALITQWLIMMPLWKKILGNHKAAIPIFLIMLLICLLTAFGLAYIIWDPATPQSSFIKIGLFMTGVQAFYWIVNFLTLYLLDVKAFNANKPVTEPEI</sequence>
<reference evidence="3" key="1">
    <citation type="journal article" date="2019" name="Int. J. Syst. Evol. Microbiol.">
        <title>The Global Catalogue of Microorganisms (GCM) 10K type strain sequencing project: providing services to taxonomists for standard genome sequencing and annotation.</title>
        <authorList>
            <consortium name="The Broad Institute Genomics Platform"/>
            <consortium name="The Broad Institute Genome Sequencing Center for Infectious Disease"/>
            <person name="Wu L."/>
            <person name="Ma J."/>
        </authorList>
    </citation>
    <scope>NUCLEOTIDE SEQUENCE [LARGE SCALE GENOMIC DNA]</scope>
    <source>
        <strain evidence="3">KCTC 52232</strain>
    </source>
</reference>
<evidence type="ECO:0000313" key="2">
    <source>
        <dbReference type="EMBL" id="MFD2866792.1"/>
    </source>
</evidence>
<evidence type="ECO:0000256" key="1">
    <source>
        <dbReference type="SAM" id="Phobius"/>
    </source>
</evidence>
<feature type="transmembrane region" description="Helical" evidence="1">
    <location>
        <begin position="118"/>
        <end position="140"/>
    </location>
</feature>
<organism evidence="2 3">
    <name type="scientific">Mucilaginibacter antarcticus</name>
    <dbReference type="NCBI Taxonomy" id="1855725"/>
    <lineage>
        <taxon>Bacteria</taxon>
        <taxon>Pseudomonadati</taxon>
        <taxon>Bacteroidota</taxon>
        <taxon>Sphingobacteriia</taxon>
        <taxon>Sphingobacteriales</taxon>
        <taxon>Sphingobacteriaceae</taxon>
        <taxon>Mucilaginibacter</taxon>
    </lineage>
</organism>
<accession>A0ABW5XV06</accession>
<dbReference type="Proteomes" id="UP001597601">
    <property type="component" value="Unassembled WGS sequence"/>
</dbReference>